<feature type="compositionally biased region" description="Basic and acidic residues" evidence="1">
    <location>
        <begin position="76"/>
        <end position="105"/>
    </location>
</feature>
<accession>A0ABV0ZER9</accession>
<keyword evidence="3" id="KW-1185">Reference proteome</keyword>
<evidence type="ECO:0000313" key="3">
    <source>
        <dbReference type="Proteomes" id="UP001469553"/>
    </source>
</evidence>
<dbReference type="Proteomes" id="UP001469553">
    <property type="component" value="Unassembled WGS sequence"/>
</dbReference>
<name>A0ABV0ZER9_9TELE</name>
<gene>
    <name evidence="2" type="ORF">AMECASPLE_026471</name>
</gene>
<evidence type="ECO:0000256" key="1">
    <source>
        <dbReference type="SAM" id="MobiDB-lite"/>
    </source>
</evidence>
<protein>
    <submittedName>
        <fullName evidence="2">Uncharacterized protein</fullName>
    </submittedName>
</protein>
<organism evidence="2 3">
    <name type="scientific">Ameca splendens</name>
    <dbReference type="NCBI Taxonomy" id="208324"/>
    <lineage>
        <taxon>Eukaryota</taxon>
        <taxon>Metazoa</taxon>
        <taxon>Chordata</taxon>
        <taxon>Craniata</taxon>
        <taxon>Vertebrata</taxon>
        <taxon>Euteleostomi</taxon>
        <taxon>Actinopterygii</taxon>
        <taxon>Neopterygii</taxon>
        <taxon>Teleostei</taxon>
        <taxon>Neoteleostei</taxon>
        <taxon>Acanthomorphata</taxon>
        <taxon>Ovalentaria</taxon>
        <taxon>Atherinomorphae</taxon>
        <taxon>Cyprinodontiformes</taxon>
        <taxon>Goodeidae</taxon>
        <taxon>Ameca</taxon>
    </lineage>
</organism>
<reference evidence="2 3" key="1">
    <citation type="submission" date="2021-06" db="EMBL/GenBank/DDBJ databases">
        <authorList>
            <person name="Palmer J.M."/>
        </authorList>
    </citation>
    <scope>NUCLEOTIDE SEQUENCE [LARGE SCALE GENOMIC DNA]</scope>
    <source>
        <strain evidence="2 3">AS_MEX2019</strain>
        <tissue evidence="2">Muscle</tissue>
    </source>
</reference>
<sequence>MDWPARTVILLSAHSTLYRTKYLMRIFHSFRSRVCYLSVPFICLSSIYKNLIRNCFGIISISMETKTETKRKKKKLEGARDRAKRSKGEKEKRIEERKRGENNSR</sequence>
<evidence type="ECO:0000313" key="2">
    <source>
        <dbReference type="EMBL" id="MEQ2304384.1"/>
    </source>
</evidence>
<dbReference type="EMBL" id="JAHRIP010059139">
    <property type="protein sequence ID" value="MEQ2304384.1"/>
    <property type="molecule type" value="Genomic_DNA"/>
</dbReference>
<feature type="region of interest" description="Disordered" evidence="1">
    <location>
        <begin position="69"/>
        <end position="105"/>
    </location>
</feature>
<proteinExistence type="predicted"/>
<comment type="caution">
    <text evidence="2">The sequence shown here is derived from an EMBL/GenBank/DDBJ whole genome shotgun (WGS) entry which is preliminary data.</text>
</comment>